<name>S5MAA1_9CAUD</name>
<accession>S5MAA1</accession>
<organism evidence="1 2">
    <name type="scientific">Bacillus phage Basilisk</name>
    <dbReference type="NCBI Taxonomy" id="1296654"/>
    <lineage>
        <taxon>Viruses</taxon>
        <taxon>Duplodnaviria</taxon>
        <taxon>Heunggongvirae</taxon>
        <taxon>Uroviricota</taxon>
        <taxon>Caudoviricetes</taxon>
        <taxon>Sejongvirinae</taxon>
        <taxon>Basiliskvirus</taxon>
        <taxon>Basiliskvirus basilisk</taxon>
    </lineage>
</organism>
<keyword evidence="2" id="KW-1185">Reference proteome</keyword>
<dbReference type="InterPro" id="IPR036388">
    <property type="entry name" value="WH-like_DNA-bd_sf"/>
</dbReference>
<dbReference type="Proteomes" id="UP000015091">
    <property type="component" value="Segment"/>
</dbReference>
<sequence length="136" mass="16342">MYLSKGGLEMNWYEKMSSIGKDDAKWIYENDVHHMRYRMELEDYLLLECDPYEEKVFRFLFRKSFSNPNRGDSLFYTIDFKRLSDLLHISEAKLRKSVIPSLEEKGLIERHKENKKRPYTYIIKSSAVRDTVQNST</sequence>
<evidence type="ECO:0000313" key="1">
    <source>
        <dbReference type="EMBL" id="AGR46704.1"/>
    </source>
</evidence>
<evidence type="ECO:0000313" key="2">
    <source>
        <dbReference type="Proteomes" id="UP000015091"/>
    </source>
</evidence>
<gene>
    <name evidence="1" type="ORF">BASILISK_116</name>
</gene>
<proteinExistence type="predicted"/>
<reference evidence="1 2" key="1">
    <citation type="journal article" date="2014" name="Genome Announc.">
        <title>Genome Sequences of Three Novel Bacillus cereus Bacteriophages.</title>
        <authorList>
            <person name="Grose J.H."/>
            <person name="Jensen J.D."/>
            <person name="Merrill B.D."/>
            <person name="Fisher J.N."/>
            <person name="Burnett S.H."/>
            <person name="Breakwell D.P."/>
        </authorList>
    </citation>
    <scope>NUCLEOTIDE SEQUENCE [LARGE SCALE GENOMIC DNA]</scope>
</reference>
<protein>
    <submittedName>
        <fullName evidence="1">Uncharacterized protein</fullName>
    </submittedName>
</protein>
<dbReference type="EMBL" id="KC595511">
    <property type="protein sequence ID" value="AGR46704.1"/>
    <property type="molecule type" value="Genomic_DNA"/>
</dbReference>
<dbReference type="Gene3D" id="1.10.10.10">
    <property type="entry name" value="Winged helix-like DNA-binding domain superfamily/Winged helix DNA-binding domain"/>
    <property type="match status" value="1"/>
</dbReference>